<keyword evidence="9" id="KW-1185">Reference proteome</keyword>
<dbReference type="GO" id="GO:0003677">
    <property type="term" value="F:DNA binding"/>
    <property type="evidence" value="ECO:0007669"/>
    <property type="project" value="UniProtKB-KW"/>
</dbReference>
<evidence type="ECO:0000256" key="3">
    <source>
        <dbReference type="ARBA" id="ARBA00023125"/>
    </source>
</evidence>
<keyword evidence="2" id="KW-0805">Transcription regulation</keyword>
<keyword evidence="3" id="KW-0238">DNA-binding</keyword>
<feature type="compositionally biased region" description="Low complexity" evidence="6">
    <location>
        <begin position="343"/>
        <end position="357"/>
    </location>
</feature>
<keyword evidence="4" id="KW-0804">Transcription</keyword>
<dbReference type="Gene3D" id="1.10.10.60">
    <property type="entry name" value="Homeodomain-like"/>
    <property type="match status" value="1"/>
</dbReference>
<dbReference type="Gramene" id="Manes.17G094500.1.v8.1">
    <property type="protein sequence ID" value="Manes.17G094500.1.v8.1.CDS"/>
    <property type="gene ID" value="Manes.17G094500.v8.1"/>
</dbReference>
<evidence type="ECO:0000256" key="4">
    <source>
        <dbReference type="ARBA" id="ARBA00023163"/>
    </source>
</evidence>
<dbReference type="GO" id="GO:0005634">
    <property type="term" value="C:nucleus"/>
    <property type="evidence" value="ECO:0007669"/>
    <property type="project" value="UniProtKB-SubCell"/>
</dbReference>
<dbReference type="SMR" id="A0A2C9U6J1"/>
<dbReference type="InterPro" id="IPR001005">
    <property type="entry name" value="SANT/Myb"/>
</dbReference>
<dbReference type="OMA" id="AMGDCIR"/>
<dbReference type="GO" id="GO:0003700">
    <property type="term" value="F:DNA-binding transcription factor activity"/>
    <property type="evidence" value="ECO:0007669"/>
    <property type="project" value="InterPro"/>
</dbReference>
<feature type="compositionally biased region" description="Basic and acidic residues" evidence="6">
    <location>
        <begin position="111"/>
        <end position="122"/>
    </location>
</feature>
<name>A0A2C9U6J1_MANES</name>
<evidence type="ECO:0000256" key="1">
    <source>
        <dbReference type="ARBA" id="ARBA00004123"/>
    </source>
</evidence>
<sequence length="400" mass="44371">MGSLPPELSLDFRPTYVPKTISDFLNEVSIIGDISEKVSKLDGFVKGLEEEMRKIDAFKRELPLCMLLLNDAILFLKAESTQCAASNNQPVLEEFIPLKTNCDDDDDEQDGPIKKEKDSKDKKNWMSSVQLWNSNDHHSTDYIFDQKQNLKLESKTTKKGNQFANEDTFQACKGRSPARTFLPFKTYSGLSRKEDNDTSEELPVPGLSLLTPGIKNLRAESGSTRISCSRAVSSSAPNPQPNLRNGQPSQQQTARKQRRCWSPELHRRFVNALQQLGGSQTATPKQIRELMQVDGLTNDEVKSHLQKYRLHTRRMPPATAASANQSVVVLGGLWMSQDQYGDSSKTTSSQSGSPQGPLQLAGNTGGTSTTGGDSMEDDEDAKSEGYSWKSHIHRSGKDDV</sequence>
<feature type="compositionally biased region" description="Polar residues" evidence="6">
    <location>
        <begin position="221"/>
        <end position="254"/>
    </location>
</feature>
<dbReference type="InterPro" id="IPR017930">
    <property type="entry name" value="Myb_dom"/>
</dbReference>
<evidence type="ECO:0000256" key="6">
    <source>
        <dbReference type="SAM" id="MobiDB-lite"/>
    </source>
</evidence>
<evidence type="ECO:0000259" key="7">
    <source>
        <dbReference type="PROSITE" id="PS51294"/>
    </source>
</evidence>
<dbReference type="Pfam" id="PF26575">
    <property type="entry name" value="HHO5_N"/>
    <property type="match status" value="1"/>
</dbReference>
<dbReference type="Pfam" id="PF00249">
    <property type="entry name" value="Myb_DNA-binding"/>
    <property type="match status" value="1"/>
</dbReference>
<feature type="region of interest" description="Disordered" evidence="6">
    <location>
        <begin position="339"/>
        <end position="400"/>
    </location>
</feature>
<evidence type="ECO:0000256" key="5">
    <source>
        <dbReference type="ARBA" id="ARBA00023242"/>
    </source>
</evidence>
<dbReference type="PANTHER" id="PTHR31003">
    <property type="entry name" value="MYB FAMILY TRANSCRIPTION FACTOR"/>
    <property type="match status" value="1"/>
</dbReference>
<dbReference type="InterPro" id="IPR044787">
    <property type="entry name" value="HHO5-like"/>
</dbReference>
<feature type="region of interest" description="Disordered" evidence="6">
    <location>
        <begin position="100"/>
        <end position="122"/>
    </location>
</feature>
<dbReference type="PROSITE" id="PS51294">
    <property type="entry name" value="HTH_MYB"/>
    <property type="match status" value="1"/>
</dbReference>
<dbReference type="Proteomes" id="UP000091857">
    <property type="component" value="Chromosome 17"/>
</dbReference>
<organism evidence="8 9">
    <name type="scientific">Manihot esculenta</name>
    <name type="common">Cassava</name>
    <name type="synonym">Jatropha manihot</name>
    <dbReference type="NCBI Taxonomy" id="3983"/>
    <lineage>
        <taxon>Eukaryota</taxon>
        <taxon>Viridiplantae</taxon>
        <taxon>Streptophyta</taxon>
        <taxon>Embryophyta</taxon>
        <taxon>Tracheophyta</taxon>
        <taxon>Spermatophyta</taxon>
        <taxon>Magnoliopsida</taxon>
        <taxon>eudicotyledons</taxon>
        <taxon>Gunneridae</taxon>
        <taxon>Pentapetalae</taxon>
        <taxon>rosids</taxon>
        <taxon>fabids</taxon>
        <taxon>Malpighiales</taxon>
        <taxon>Euphorbiaceae</taxon>
        <taxon>Crotonoideae</taxon>
        <taxon>Manihoteae</taxon>
        <taxon>Manihot</taxon>
    </lineage>
</organism>
<dbReference type="FunFam" id="1.10.10.60:FF:000002">
    <property type="entry name" value="Myb family transcription factor"/>
    <property type="match status" value="1"/>
</dbReference>
<proteinExistence type="predicted"/>
<dbReference type="NCBIfam" id="TIGR01557">
    <property type="entry name" value="myb_SHAQKYF"/>
    <property type="match status" value="1"/>
</dbReference>
<reference evidence="9" key="1">
    <citation type="journal article" date="2016" name="Nat. Biotechnol.">
        <title>Sequencing wild and cultivated cassava and related species reveals extensive interspecific hybridization and genetic diversity.</title>
        <authorList>
            <person name="Bredeson J.V."/>
            <person name="Lyons J.B."/>
            <person name="Prochnik S.E."/>
            <person name="Wu G.A."/>
            <person name="Ha C.M."/>
            <person name="Edsinger-Gonzales E."/>
            <person name="Grimwood J."/>
            <person name="Schmutz J."/>
            <person name="Rabbi I.Y."/>
            <person name="Egesi C."/>
            <person name="Nauluvula P."/>
            <person name="Lebot V."/>
            <person name="Ndunguru J."/>
            <person name="Mkamilo G."/>
            <person name="Bart R.S."/>
            <person name="Setter T.L."/>
            <person name="Gleadow R.M."/>
            <person name="Kulakow P."/>
            <person name="Ferguson M.E."/>
            <person name="Rounsley S."/>
            <person name="Rokhsar D.S."/>
        </authorList>
    </citation>
    <scope>NUCLEOTIDE SEQUENCE [LARGE SCALE GENOMIC DNA]</scope>
    <source>
        <strain evidence="9">cv. AM560-2</strain>
    </source>
</reference>
<protein>
    <recommendedName>
        <fullName evidence="7">HTH myb-type domain-containing protein</fullName>
    </recommendedName>
</protein>
<dbReference type="SUPFAM" id="SSF46689">
    <property type="entry name" value="Homeodomain-like"/>
    <property type="match status" value="1"/>
</dbReference>
<accession>A0A2C9U6J1</accession>
<dbReference type="InterPro" id="IPR058673">
    <property type="entry name" value="HHO5-like_N"/>
</dbReference>
<dbReference type="STRING" id="3983.A0A2C9U6J1"/>
<gene>
    <name evidence="8" type="ORF">MANES_17G094500v8</name>
</gene>
<feature type="domain" description="HTH myb-type" evidence="7">
    <location>
        <begin position="253"/>
        <end position="313"/>
    </location>
</feature>
<dbReference type="InterPro" id="IPR006447">
    <property type="entry name" value="Myb_dom_plants"/>
</dbReference>
<feature type="region of interest" description="Disordered" evidence="6">
    <location>
        <begin position="221"/>
        <end position="259"/>
    </location>
</feature>
<dbReference type="PANTHER" id="PTHR31003:SF3">
    <property type="entry name" value="HOMEODOMAIN-LIKE SUPERFAMILY PROTEIN-RELATED"/>
    <property type="match status" value="1"/>
</dbReference>
<dbReference type="EMBL" id="CM004403">
    <property type="protein sequence ID" value="OAY25436.1"/>
    <property type="molecule type" value="Genomic_DNA"/>
</dbReference>
<keyword evidence="5" id="KW-0539">Nucleus</keyword>
<evidence type="ECO:0000256" key="2">
    <source>
        <dbReference type="ARBA" id="ARBA00023015"/>
    </source>
</evidence>
<comment type="caution">
    <text evidence="8">The sequence shown here is derived from an EMBL/GenBank/DDBJ whole genome shotgun (WGS) entry which is preliminary data.</text>
</comment>
<dbReference type="InterPro" id="IPR009057">
    <property type="entry name" value="Homeodomain-like_sf"/>
</dbReference>
<comment type="subcellular location">
    <subcellularLocation>
        <location evidence="1">Nucleus</location>
    </subcellularLocation>
</comment>
<dbReference type="OrthoDB" id="1908613at2759"/>
<dbReference type="AlphaFoldDB" id="A0A2C9U6J1"/>
<evidence type="ECO:0000313" key="9">
    <source>
        <dbReference type="Proteomes" id="UP000091857"/>
    </source>
</evidence>
<evidence type="ECO:0000313" key="8">
    <source>
        <dbReference type="EMBL" id="OAY25436.1"/>
    </source>
</evidence>